<evidence type="ECO:0000256" key="7">
    <source>
        <dbReference type="ARBA" id="ARBA00023291"/>
    </source>
</evidence>
<keyword evidence="6" id="KW-0411">Iron-sulfur</keyword>
<evidence type="ECO:0000256" key="3">
    <source>
        <dbReference type="ARBA" id="ARBA00022723"/>
    </source>
</evidence>
<organism evidence="9 10">
    <name type="scientific">Nocardioides panacis</name>
    <dbReference type="NCBI Taxonomy" id="2849501"/>
    <lineage>
        <taxon>Bacteria</taxon>
        <taxon>Bacillati</taxon>
        <taxon>Actinomycetota</taxon>
        <taxon>Actinomycetes</taxon>
        <taxon>Propionibacteriales</taxon>
        <taxon>Nocardioidaceae</taxon>
        <taxon>Nocardioides</taxon>
    </lineage>
</organism>
<evidence type="ECO:0000256" key="1">
    <source>
        <dbReference type="ARBA" id="ARBA00003532"/>
    </source>
</evidence>
<evidence type="ECO:0000256" key="4">
    <source>
        <dbReference type="ARBA" id="ARBA00022737"/>
    </source>
</evidence>
<keyword evidence="2" id="KW-0004">4Fe-4S</keyword>
<keyword evidence="5" id="KW-0408">Iron</keyword>
<evidence type="ECO:0000256" key="2">
    <source>
        <dbReference type="ARBA" id="ARBA00022485"/>
    </source>
</evidence>
<dbReference type="GO" id="GO:0046872">
    <property type="term" value="F:metal ion binding"/>
    <property type="evidence" value="ECO:0007669"/>
    <property type="project" value="UniProtKB-KW"/>
</dbReference>
<evidence type="ECO:0000256" key="6">
    <source>
        <dbReference type="ARBA" id="ARBA00023014"/>
    </source>
</evidence>
<keyword evidence="4" id="KW-0677">Repeat</keyword>
<keyword evidence="7" id="KW-0003">3Fe-4S</keyword>
<dbReference type="InterPro" id="IPR054830">
    <property type="entry name" value="FdxA_Actino"/>
</dbReference>
<dbReference type="PROSITE" id="PS00198">
    <property type="entry name" value="4FE4S_FER_1"/>
    <property type="match status" value="1"/>
</dbReference>
<feature type="domain" description="4Fe-4S ferredoxin-type" evidence="8">
    <location>
        <begin position="31"/>
        <end position="60"/>
    </location>
</feature>
<sequence>MPYVIASACIDVNDKSCVEECPVDCIYEGDRKSYINPKECIDCGACEPVCPVEAISQDRRVAEGDEAFVEDNRAFFTEVLPGRDEPLGAPGGARKVGELGADTPLVQAWS</sequence>
<gene>
    <name evidence="9" type="ORF">KRR39_16220</name>
</gene>
<dbReference type="PANTHER" id="PTHR42859">
    <property type="entry name" value="OXIDOREDUCTASE"/>
    <property type="match status" value="1"/>
</dbReference>
<dbReference type="KEGG" id="nps:KRR39_16220"/>
<dbReference type="InterPro" id="IPR050294">
    <property type="entry name" value="RnfB_subfamily"/>
</dbReference>
<evidence type="ECO:0000313" key="9">
    <source>
        <dbReference type="EMBL" id="QWZ07039.1"/>
    </source>
</evidence>
<evidence type="ECO:0000256" key="5">
    <source>
        <dbReference type="ARBA" id="ARBA00023004"/>
    </source>
</evidence>
<dbReference type="AlphaFoldDB" id="A0A975XZ97"/>
<dbReference type="PANTHER" id="PTHR42859:SF2">
    <property type="entry name" value="FERREDOXIN"/>
    <property type="match status" value="1"/>
</dbReference>
<dbReference type="EMBL" id="CP077062">
    <property type="protein sequence ID" value="QWZ07039.1"/>
    <property type="molecule type" value="Genomic_DNA"/>
</dbReference>
<proteinExistence type="predicted"/>
<dbReference type="InterPro" id="IPR017896">
    <property type="entry name" value="4Fe4S_Fe-S-bd"/>
</dbReference>
<dbReference type="Proteomes" id="UP000683575">
    <property type="component" value="Chromosome"/>
</dbReference>
<comment type="function">
    <text evidence="1">Ferredoxins are iron-sulfur proteins that transfer electrons in a wide variety of metabolic reactions.</text>
</comment>
<accession>A0A975XZ97</accession>
<dbReference type="RefSeq" id="WP_216938550.1">
    <property type="nucleotide sequence ID" value="NZ_CP077062.1"/>
</dbReference>
<name>A0A975XZ97_9ACTN</name>
<evidence type="ECO:0000313" key="10">
    <source>
        <dbReference type="Proteomes" id="UP000683575"/>
    </source>
</evidence>
<keyword evidence="3" id="KW-0479">Metal-binding</keyword>
<dbReference type="InterPro" id="IPR017900">
    <property type="entry name" value="4Fe4S_Fe_S_CS"/>
</dbReference>
<dbReference type="PROSITE" id="PS51379">
    <property type="entry name" value="4FE4S_FER_2"/>
    <property type="match status" value="1"/>
</dbReference>
<protein>
    <submittedName>
        <fullName evidence="9">Ferredoxin family protein</fullName>
    </submittedName>
</protein>
<dbReference type="NCBIfam" id="NF045480">
    <property type="entry name" value="FdxA_Actino"/>
    <property type="match status" value="1"/>
</dbReference>
<dbReference type="Pfam" id="PF00037">
    <property type="entry name" value="Fer4"/>
    <property type="match status" value="1"/>
</dbReference>
<reference evidence="9" key="1">
    <citation type="submission" date="2021-06" db="EMBL/GenBank/DDBJ databases">
        <title>Complete genome sequence of Nocardioides sp. G188.</title>
        <authorList>
            <person name="Im W.-T."/>
        </authorList>
    </citation>
    <scope>NUCLEOTIDE SEQUENCE</scope>
    <source>
        <strain evidence="9">G188</strain>
    </source>
</reference>
<dbReference type="GO" id="GO:0051538">
    <property type="term" value="F:3 iron, 4 sulfur cluster binding"/>
    <property type="evidence" value="ECO:0007669"/>
    <property type="project" value="UniProtKB-KW"/>
</dbReference>
<keyword evidence="10" id="KW-1185">Reference proteome</keyword>
<dbReference type="GO" id="GO:0051539">
    <property type="term" value="F:4 iron, 4 sulfur cluster binding"/>
    <property type="evidence" value="ECO:0007669"/>
    <property type="project" value="UniProtKB-KW"/>
</dbReference>
<evidence type="ECO:0000259" key="8">
    <source>
        <dbReference type="PROSITE" id="PS51379"/>
    </source>
</evidence>